<sequence>MLEDYYANSDVCARMVEFLGGDSPDDATSVHITGEGPSADVGFVPRSPGDLWRCLDEGLDVGRSLWDRRSLIAHLDIEYVNFDLPAEPYVEPARCFDIQRPVVHAIQEVLLGYGIAPLHLLTGRGHHFVWRIDYHSPAFESLTAMGQLPETLRSKYAQPHAPCGESVDPRLGAAFASLALVMENVAHRVLERSASICGIPVMLTAVEAGPNGRGREVVSIDLSEYGDPLHTRGVRIPFSTYLKLHQQRWMLGDVVEELPPLFMIPLHEMDDRQGLFAMRDVDQVLEIARRGSVQIPDQSQATERLVADYNGSRLARWHDYFYSAEHDPCEAWPQTYDRTPRAPLPRCARIILEQPNERMLKPAALQHIVRILLAVGWHPRHIAGLFRSKYERDFGWGEKWYRYDAATRADFYVRLFAGLFATGHDALVDLNCRSCQEKRYCPDGSCNDNLSRFRDLLLTRRDNGEARFLDNADCAAAR</sequence>
<name>A0A518C5W6_9BACT</name>
<reference evidence="2" key="1">
    <citation type="submission" date="2019-02" db="EMBL/GenBank/DDBJ databases">
        <title>Deep-cultivation of Planctomycetes and their phenomic and genomic characterization uncovers novel biology.</title>
        <authorList>
            <person name="Wiegand S."/>
            <person name="Jogler M."/>
            <person name="Boedeker C."/>
            <person name="Pinto D."/>
            <person name="Vollmers J."/>
            <person name="Rivas-Marin E."/>
            <person name="Kohn T."/>
            <person name="Peeters S.H."/>
            <person name="Heuer A."/>
            <person name="Rast P."/>
            <person name="Oberbeckmann S."/>
            <person name="Bunk B."/>
            <person name="Jeske O."/>
            <person name="Meyerdierks A."/>
            <person name="Storesund J.E."/>
            <person name="Kallscheuer N."/>
            <person name="Luecker S."/>
            <person name="Lage O.M."/>
            <person name="Pohl T."/>
            <person name="Merkel B.J."/>
            <person name="Hornburger P."/>
            <person name="Mueller R.-W."/>
            <person name="Bruemmer F."/>
            <person name="Labrenz M."/>
            <person name="Spormann A.M."/>
            <person name="Op den Camp H."/>
            <person name="Overmann J."/>
            <person name="Amann R."/>
            <person name="Jetten M.S.M."/>
            <person name="Mascher T."/>
            <person name="Medema M.H."/>
            <person name="Devos D.P."/>
            <person name="Kaster A.-K."/>
            <person name="Ovreas L."/>
            <person name="Rohde M."/>
            <person name="Galperin M.Y."/>
            <person name="Jogler C."/>
        </authorList>
    </citation>
    <scope>NUCLEOTIDE SEQUENCE [LARGE SCALE GENOMIC DNA]</scope>
    <source>
        <strain evidence="2">Pan97</strain>
    </source>
</reference>
<dbReference type="KEGG" id="bvo:Pan97_16320"/>
<dbReference type="Proteomes" id="UP000318626">
    <property type="component" value="Chromosome"/>
</dbReference>
<dbReference type="EMBL" id="CP036289">
    <property type="protein sequence ID" value="QDU74620.1"/>
    <property type="molecule type" value="Genomic_DNA"/>
</dbReference>
<evidence type="ECO:0000313" key="2">
    <source>
        <dbReference type="Proteomes" id="UP000318626"/>
    </source>
</evidence>
<dbReference type="OrthoDB" id="252217at2"/>
<gene>
    <name evidence="1" type="ORF">Pan97_16320</name>
</gene>
<dbReference type="RefSeq" id="WP_144971565.1">
    <property type="nucleotide sequence ID" value="NZ_CP036289.1"/>
</dbReference>
<organism evidence="1 2">
    <name type="scientific">Bremerella volcania</name>
    <dbReference type="NCBI Taxonomy" id="2527984"/>
    <lineage>
        <taxon>Bacteria</taxon>
        <taxon>Pseudomonadati</taxon>
        <taxon>Planctomycetota</taxon>
        <taxon>Planctomycetia</taxon>
        <taxon>Pirellulales</taxon>
        <taxon>Pirellulaceae</taxon>
        <taxon>Bremerella</taxon>
    </lineage>
</organism>
<dbReference type="AlphaFoldDB" id="A0A518C5W6"/>
<keyword evidence="2" id="KW-1185">Reference proteome</keyword>
<accession>A0A518C5W6</accession>
<proteinExistence type="predicted"/>
<evidence type="ECO:0000313" key="1">
    <source>
        <dbReference type="EMBL" id="QDU74620.1"/>
    </source>
</evidence>
<protein>
    <submittedName>
        <fullName evidence="1">Uncharacterized protein</fullName>
    </submittedName>
</protein>